<feature type="region of interest" description="Disordered" evidence="5">
    <location>
        <begin position="465"/>
        <end position="522"/>
    </location>
</feature>
<evidence type="ECO:0000256" key="5">
    <source>
        <dbReference type="SAM" id="MobiDB-lite"/>
    </source>
</evidence>
<evidence type="ECO:0000313" key="8">
    <source>
        <dbReference type="EMBL" id="CAB9497346.1"/>
    </source>
</evidence>
<organism evidence="8 9">
    <name type="scientific">Seminavis robusta</name>
    <dbReference type="NCBI Taxonomy" id="568900"/>
    <lineage>
        <taxon>Eukaryota</taxon>
        <taxon>Sar</taxon>
        <taxon>Stramenopiles</taxon>
        <taxon>Ochrophyta</taxon>
        <taxon>Bacillariophyta</taxon>
        <taxon>Bacillariophyceae</taxon>
        <taxon>Bacillariophycidae</taxon>
        <taxon>Naviculales</taxon>
        <taxon>Naviculaceae</taxon>
        <taxon>Seminavis</taxon>
    </lineage>
</organism>
<evidence type="ECO:0000256" key="1">
    <source>
        <dbReference type="ARBA" id="ARBA00004434"/>
    </source>
</evidence>
<name>A0A9N8D8W2_9STRA</name>
<comment type="caution">
    <text evidence="8">The sequence shown here is derived from an EMBL/GenBank/DDBJ whole genome shotgun (WGS) entry which is preliminary data.</text>
</comment>
<proteinExistence type="inferred from homology"/>
<gene>
    <name evidence="8" type="ORF">SEMRO_18_G012980.1</name>
</gene>
<dbReference type="SMART" id="SM01024">
    <property type="entry name" value="BCS1_N"/>
    <property type="match status" value="1"/>
</dbReference>
<keyword evidence="3" id="KW-0999">Mitochondrion inner membrane</keyword>
<feature type="compositionally biased region" description="Polar residues" evidence="5">
    <location>
        <begin position="512"/>
        <end position="522"/>
    </location>
</feature>
<dbReference type="GO" id="GO:0005743">
    <property type="term" value="C:mitochondrial inner membrane"/>
    <property type="evidence" value="ECO:0007669"/>
    <property type="project" value="UniProtKB-SubCell"/>
</dbReference>
<keyword evidence="9" id="KW-1185">Reference proteome</keyword>
<accession>A0A9N8D8W2</accession>
<keyword evidence="3" id="KW-0496">Mitochondrion</keyword>
<dbReference type="InterPro" id="IPR003593">
    <property type="entry name" value="AAA+_ATPase"/>
</dbReference>
<evidence type="ECO:0000256" key="4">
    <source>
        <dbReference type="RuleBase" id="RU003651"/>
    </source>
</evidence>
<keyword evidence="4" id="KW-0547">Nucleotide-binding</keyword>
<dbReference type="Pfam" id="PF08740">
    <property type="entry name" value="BCS1_N"/>
    <property type="match status" value="1"/>
</dbReference>
<evidence type="ECO:0000256" key="2">
    <source>
        <dbReference type="ARBA" id="ARBA00007448"/>
    </source>
</evidence>
<feature type="compositionally biased region" description="Basic and acidic residues" evidence="5">
    <location>
        <begin position="465"/>
        <end position="478"/>
    </location>
</feature>
<feature type="domain" description="BCS1 N-terminal" evidence="7">
    <location>
        <begin position="25"/>
        <end position="228"/>
    </location>
</feature>
<reference evidence="8" key="1">
    <citation type="submission" date="2020-06" db="EMBL/GenBank/DDBJ databases">
        <authorList>
            <consortium name="Plant Systems Biology data submission"/>
        </authorList>
    </citation>
    <scope>NUCLEOTIDE SEQUENCE</scope>
    <source>
        <strain evidence="8">D6</strain>
    </source>
</reference>
<dbReference type="Gene3D" id="3.40.50.300">
    <property type="entry name" value="P-loop containing nucleotide triphosphate hydrolases"/>
    <property type="match status" value="1"/>
</dbReference>
<keyword evidence="3" id="KW-0472">Membrane</keyword>
<dbReference type="InterPro" id="IPR003959">
    <property type="entry name" value="ATPase_AAA_core"/>
</dbReference>
<dbReference type="OrthoDB" id="10251412at2759"/>
<keyword evidence="4" id="KW-0067">ATP-binding</keyword>
<dbReference type="InterPro" id="IPR014851">
    <property type="entry name" value="BCS1_N"/>
</dbReference>
<evidence type="ECO:0000313" key="9">
    <source>
        <dbReference type="Proteomes" id="UP001153069"/>
    </source>
</evidence>
<comment type="similarity">
    <text evidence="2">Belongs to the AAA ATPase family. BCS1 subfamily.</text>
</comment>
<sequence length="522" mass="57331">MDALAGQVPKLLEALIRKLFTTEGHVAAPKVFVASAVPLVASLFWHYSRTIVEITDDEQARWVQYWLTQRQDAIRRVRRVVLVTAGSMVGSRQRGRRHYFDEPSTNQDETEVGERFSPPKLVETPAAGVSTWIWFGWFPVSIQSSRMSSMNPYGVPRSSGGAQDDCRCSLTVWFAPRGVDIAKKIILEGRQLWLSKRSTKTEVLTFREHHRPISFDVSARPSRPLSSVIVEGNTKALLLEDATRFLQGEKWYFGKGIPYRRGYLLYGPPGCGKTSLITALAGELRLPIVLVPLSGSTNDSTIVEVMRAAPRDSIVLIEDVDCALPEKRGDDALPPGAINHKGQIYHSRPPGRQQGPNVTLSGLLNAIDGVAAQEGRLLFMTTNHRNRLDEALIRPGRVDVQCHLQNASRAAAGELFDQFFLTPGSETTTHKSSSVDNLSEARAAFLAEVEDGVHSFAKLQGALMKARDDPGRSAEEMRITVATTSTDDKGGNSDQGGNNGETGTEQAKENGEQTSNQLASQL</sequence>
<dbReference type="SUPFAM" id="SSF52540">
    <property type="entry name" value="P-loop containing nucleoside triphosphate hydrolases"/>
    <property type="match status" value="1"/>
</dbReference>
<dbReference type="PANTHER" id="PTHR23070">
    <property type="entry name" value="BCS1 AAA-TYPE ATPASE"/>
    <property type="match status" value="1"/>
</dbReference>
<evidence type="ECO:0000259" key="6">
    <source>
        <dbReference type="SMART" id="SM00382"/>
    </source>
</evidence>
<dbReference type="AlphaFoldDB" id="A0A9N8D8W2"/>
<evidence type="ECO:0000256" key="3">
    <source>
        <dbReference type="ARBA" id="ARBA00022792"/>
    </source>
</evidence>
<protein>
    <submittedName>
        <fullName evidence="8">HYPER-SENSITIVITY-RELATED 4</fullName>
    </submittedName>
</protein>
<dbReference type="GO" id="GO:0016887">
    <property type="term" value="F:ATP hydrolysis activity"/>
    <property type="evidence" value="ECO:0007669"/>
    <property type="project" value="InterPro"/>
</dbReference>
<dbReference type="InterPro" id="IPR027417">
    <property type="entry name" value="P-loop_NTPase"/>
</dbReference>
<feature type="domain" description="AAA+ ATPase" evidence="6">
    <location>
        <begin position="259"/>
        <end position="408"/>
    </location>
</feature>
<dbReference type="EMBL" id="CAICTM010000018">
    <property type="protein sequence ID" value="CAB9497346.1"/>
    <property type="molecule type" value="Genomic_DNA"/>
</dbReference>
<dbReference type="Proteomes" id="UP001153069">
    <property type="component" value="Unassembled WGS sequence"/>
</dbReference>
<dbReference type="Pfam" id="PF00004">
    <property type="entry name" value="AAA"/>
    <property type="match status" value="1"/>
</dbReference>
<dbReference type="InterPro" id="IPR003960">
    <property type="entry name" value="ATPase_AAA_CS"/>
</dbReference>
<comment type="subcellular location">
    <subcellularLocation>
        <location evidence="1">Mitochondrion inner membrane</location>
        <topology evidence="1">Single-pass membrane protein</topology>
    </subcellularLocation>
</comment>
<dbReference type="SMART" id="SM00382">
    <property type="entry name" value="AAA"/>
    <property type="match status" value="1"/>
</dbReference>
<dbReference type="GO" id="GO:0005524">
    <property type="term" value="F:ATP binding"/>
    <property type="evidence" value="ECO:0007669"/>
    <property type="project" value="UniProtKB-KW"/>
</dbReference>
<dbReference type="InterPro" id="IPR050747">
    <property type="entry name" value="Mitochondrial_chaperone_BCS1"/>
</dbReference>
<evidence type="ECO:0000259" key="7">
    <source>
        <dbReference type="SMART" id="SM01024"/>
    </source>
</evidence>
<dbReference type="PROSITE" id="PS00674">
    <property type="entry name" value="AAA"/>
    <property type="match status" value="1"/>
</dbReference>